<reference evidence="2" key="1">
    <citation type="submission" date="2022-11" db="UniProtKB">
        <authorList>
            <consortium name="WormBaseParasite"/>
        </authorList>
    </citation>
    <scope>IDENTIFICATION</scope>
</reference>
<evidence type="ECO:0000313" key="2">
    <source>
        <dbReference type="WBParaSite" id="JU765_v2.g9589.t1"/>
    </source>
</evidence>
<evidence type="ECO:0000313" key="1">
    <source>
        <dbReference type="Proteomes" id="UP000887576"/>
    </source>
</evidence>
<sequence>MRKQAASAIAIVMCRESDGKPFYGFGYHRFLLKFPLDTIQPSKDKFPVLFSMINEKQRSYEIWKPKIDDFLSFSHQTVISEGKTKCLVEKEKGIEMTFFCNHIEWQLFLVLCFERKVPEKESAVQNFLSDVVGFLRFSKLYQELRTPPKSGNS</sequence>
<protein>
    <submittedName>
        <fullName evidence="2">Uncharacterized protein</fullName>
    </submittedName>
</protein>
<accession>A0AC34RSP5</accession>
<name>A0AC34RSP5_9BILA</name>
<organism evidence="1 2">
    <name type="scientific">Panagrolaimus sp. JU765</name>
    <dbReference type="NCBI Taxonomy" id="591449"/>
    <lineage>
        <taxon>Eukaryota</taxon>
        <taxon>Metazoa</taxon>
        <taxon>Ecdysozoa</taxon>
        <taxon>Nematoda</taxon>
        <taxon>Chromadorea</taxon>
        <taxon>Rhabditida</taxon>
        <taxon>Tylenchina</taxon>
        <taxon>Panagrolaimomorpha</taxon>
        <taxon>Panagrolaimoidea</taxon>
        <taxon>Panagrolaimidae</taxon>
        <taxon>Panagrolaimus</taxon>
    </lineage>
</organism>
<proteinExistence type="predicted"/>
<dbReference type="WBParaSite" id="JU765_v2.g9589.t1">
    <property type="protein sequence ID" value="JU765_v2.g9589.t1"/>
    <property type="gene ID" value="JU765_v2.g9589"/>
</dbReference>
<dbReference type="Proteomes" id="UP000887576">
    <property type="component" value="Unplaced"/>
</dbReference>